<evidence type="ECO:0000313" key="1">
    <source>
        <dbReference type="EMBL" id="CAE0661264.1"/>
    </source>
</evidence>
<organism evidence="1">
    <name type="scientific">Lotharella globosa</name>
    <dbReference type="NCBI Taxonomy" id="91324"/>
    <lineage>
        <taxon>Eukaryota</taxon>
        <taxon>Sar</taxon>
        <taxon>Rhizaria</taxon>
        <taxon>Cercozoa</taxon>
        <taxon>Chlorarachniophyceae</taxon>
        <taxon>Lotharella</taxon>
    </lineage>
</organism>
<accession>A0A7S3YT99</accession>
<proteinExistence type="predicted"/>
<gene>
    <name evidence="1" type="ORF">LGLO00237_LOCUS12854</name>
</gene>
<sequence>MMTKHSPERANGQDSSHQAPPIFVFFVCTTLKSYRSWHEIDAVWCADAGTVATMRGRDPVKLGGLLGELGLMEPEGILFWLTLSFIHLTWPSRESSLRQVVLACPVSFRRA</sequence>
<reference evidence="1" key="1">
    <citation type="submission" date="2021-01" db="EMBL/GenBank/DDBJ databases">
        <authorList>
            <person name="Corre E."/>
            <person name="Pelletier E."/>
            <person name="Niang G."/>
            <person name="Scheremetjew M."/>
            <person name="Finn R."/>
            <person name="Kale V."/>
            <person name="Holt S."/>
            <person name="Cochrane G."/>
            <person name="Meng A."/>
            <person name="Brown T."/>
            <person name="Cohen L."/>
        </authorList>
    </citation>
    <scope>NUCLEOTIDE SEQUENCE</scope>
    <source>
        <strain evidence="1">CCCM811</strain>
    </source>
</reference>
<dbReference type="EMBL" id="HBIV01017686">
    <property type="protein sequence ID" value="CAE0661264.1"/>
    <property type="molecule type" value="Transcribed_RNA"/>
</dbReference>
<name>A0A7S3YT99_9EUKA</name>
<dbReference type="AlphaFoldDB" id="A0A7S3YT99"/>
<protein>
    <submittedName>
        <fullName evidence="1">Uncharacterized protein</fullName>
    </submittedName>
</protein>